<comment type="similarity">
    <text evidence="1">Belongs to the TfdA dioxygenase family.</text>
</comment>
<dbReference type="AlphaFoldDB" id="A0A8J7A3Y5"/>
<dbReference type="GO" id="GO:0000908">
    <property type="term" value="F:taurine dioxygenase activity"/>
    <property type="evidence" value="ECO:0007669"/>
    <property type="project" value="TreeGrafter"/>
</dbReference>
<dbReference type="InterPro" id="IPR051323">
    <property type="entry name" value="AtsK-like"/>
</dbReference>
<dbReference type="Pfam" id="PF02668">
    <property type="entry name" value="TauD"/>
    <property type="match status" value="1"/>
</dbReference>
<keyword evidence="5" id="KW-0408">Iron</keyword>
<accession>A0A8J7A3Y5</accession>
<evidence type="ECO:0000256" key="4">
    <source>
        <dbReference type="ARBA" id="ARBA00023002"/>
    </source>
</evidence>
<keyword evidence="8" id="KW-1185">Reference proteome</keyword>
<proteinExistence type="inferred from homology"/>
<feature type="domain" description="TauD/TfdA-like" evidence="6">
    <location>
        <begin position="11"/>
        <end position="287"/>
    </location>
</feature>
<protein>
    <submittedName>
        <fullName evidence="7">TauD/TfdA family dioxygenase</fullName>
    </submittedName>
</protein>
<keyword evidence="2" id="KW-0479">Metal-binding</keyword>
<dbReference type="EMBL" id="JADEXS010000002">
    <property type="protein sequence ID" value="MBE9020962.1"/>
    <property type="molecule type" value="Genomic_DNA"/>
</dbReference>
<evidence type="ECO:0000313" key="7">
    <source>
        <dbReference type="EMBL" id="MBE9020962.1"/>
    </source>
</evidence>
<dbReference type="PANTHER" id="PTHR30468:SF1">
    <property type="entry name" value="ALPHA-KETOGLUTARATE-DEPENDENT SULFONATE DIOXYGENASE"/>
    <property type="match status" value="1"/>
</dbReference>
<keyword evidence="4" id="KW-0560">Oxidoreductase</keyword>
<evidence type="ECO:0000256" key="3">
    <source>
        <dbReference type="ARBA" id="ARBA00022964"/>
    </source>
</evidence>
<dbReference type="InterPro" id="IPR042098">
    <property type="entry name" value="TauD-like_sf"/>
</dbReference>
<dbReference type="PANTHER" id="PTHR30468">
    <property type="entry name" value="ALPHA-KETOGLUTARATE-DEPENDENT SULFONATE DIOXYGENASE"/>
    <property type="match status" value="1"/>
</dbReference>
<gene>
    <name evidence="7" type="ORF">IQ276_00380</name>
</gene>
<dbReference type="SUPFAM" id="SSF51197">
    <property type="entry name" value="Clavaminate synthase-like"/>
    <property type="match status" value="1"/>
</dbReference>
<evidence type="ECO:0000259" key="6">
    <source>
        <dbReference type="Pfam" id="PF02668"/>
    </source>
</evidence>
<evidence type="ECO:0000256" key="5">
    <source>
        <dbReference type="ARBA" id="ARBA00023004"/>
    </source>
</evidence>
<dbReference type="GO" id="GO:0005737">
    <property type="term" value="C:cytoplasm"/>
    <property type="evidence" value="ECO:0007669"/>
    <property type="project" value="TreeGrafter"/>
</dbReference>
<organism evidence="7 8">
    <name type="scientific">Desmonostoc muscorum LEGE 12446</name>
    <dbReference type="NCBI Taxonomy" id="1828758"/>
    <lineage>
        <taxon>Bacteria</taxon>
        <taxon>Bacillati</taxon>
        <taxon>Cyanobacteriota</taxon>
        <taxon>Cyanophyceae</taxon>
        <taxon>Nostocales</taxon>
        <taxon>Nostocaceae</taxon>
        <taxon>Desmonostoc</taxon>
    </lineage>
</organism>
<evidence type="ECO:0000313" key="8">
    <source>
        <dbReference type="Proteomes" id="UP000622533"/>
    </source>
</evidence>
<dbReference type="Proteomes" id="UP000622533">
    <property type="component" value="Unassembled WGS sequence"/>
</dbReference>
<dbReference type="Gene3D" id="3.60.130.10">
    <property type="entry name" value="Clavaminate synthase-like"/>
    <property type="match status" value="1"/>
</dbReference>
<dbReference type="InterPro" id="IPR003819">
    <property type="entry name" value="TauD/TfdA-like"/>
</dbReference>
<sequence length="295" mass="33560">MMTLTASRIEITPTKAALGAVITGIDASRSGEPEVILQLKQAWRDRHILIFKNQTLTDDQLLAFANYFGDILQQPAYVRKGETEEYLPPLVLTLANAAAQESSVNIRPNYQELLPHIDHYWLPVPSSGSFLYAVEVPENGPDTYWVNLAQAYEELDDATKEQIAGLQIRYFNFYGSKDRDEYGEPKYAAGRAVEPGERVAIHPLVRTHPDTGKKILFFNAASDVDILDYDHVEGAKLIARLQEHIKQPRFAYRHQWSKGDLLYWDNQATAHYRPEFDANATRVLKRVSLRGSRPF</sequence>
<name>A0A8J7A3Y5_DESMC</name>
<keyword evidence="3 7" id="KW-0223">Dioxygenase</keyword>
<comment type="caution">
    <text evidence="7">The sequence shown here is derived from an EMBL/GenBank/DDBJ whole genome shotgun (WGS) entry which is preliminary data.</text>
</comment>
<evidence type="ECO:0000256" key="2">
    <source>
        <dbReference type="ARBA" id="ARBA00022723"/>
    </source>
</evidence>
<reference evidence="7" key="1">
    <citation type="submission" date="2020-10" db="EMBL/GenBank/DDBJ databases">
        <authorList>
            <person name="Castelo-Branco R."/>
            <person name="Eusebio N."/>
            <person name="Adriana R."/>
            <person name="Vieira A."/>
            <person name="Brugerolle De Fraissinette N."/>
            <person name="Rezende De Castro R."/>
            <person name="Schneider M.P."/>
            <person name="Vasconcelos V."/>
            <person name="Leao P.N."/>
        </authorList>
    </citation>
    <scope>NUCLEOTIDE SEQUENCE</scope>
    <source>
        <strain evidence="7">LEGE 12446</strain>
    </source>
</reference>
<dbReference type="GO" id="GO:0046872">
    <property type="term" value="F:metal ion binding"/>
    <property type="evidence" value="ECO:0007669"/>
    <property type="project" value="UniProtKB-KW"/>
</dbReference>
<evidence type="ECO:0000256" key="1">
    <source>
        <dbReference type="ARBA" id="ARBA00005896"/>
    </source>
</evidence>
<dbReference type="GO" id="GO:0006790">
    <property type="term" value="P:sulfur compound metabolic process"/>
    <property type="evidence" value="ECO:0007669"/>
    <property type="project" value="TreeGrafter"/>
</dbReference>